<evidence type="ECO:0000256" key="6">
    <source>
        <dbReference type="ARBA" id="ARBA00023152"/>
    </source>
</evidence>
<dbReference type="Pfam" id="PF01676">
    <property type="entry name" value="Metalloenzyme"/>
    <property type="match status" value="1"/>
</dbReference>
<feature type="binding site" evidence="10 12">
    <location>
        <begin position="155"/>
        <end position="156"/>
    </location>
    <ligand>
        <name>substrate</name>
    </ligand>
</feature>
<keyword evidence="6 10" id="KW-0324">Glycolysis</keyword>
<dbReference type="PANTHER" id="PTHR31637:SF0">
    <property type="entry name" value="2,3-BISPHOSPHOGLYCERATE-INDEPENDENT PHOSPHOGLYCERATE MUTASE"/>
    <property type="match status" value="1"/>
</dbReference>
<evidence type="ECO:0000259" key="15">
    <source>
        <dbReference type="Pfam" id="PF06415"/>
    </source>
</evidence>
<feature type="binding site" evidence="10 13">
    <location>
        <position position="64"/>
    </location>
    <ligand>
        <name>Mn(2+)</name>
        <dbReference type="ChEBI" id="CHEBI:29035"/>
        <label>2</label>
    </ligand>
</feature>
<dbReference type="GO" id="GO:0030145">
    <property type="term" value="F:manganese ion binding"/>
    <property type="evidence" value="ECO:0007669"/>
    <property type="project" value="UniProtKB-UniRule"/>
</dbReference>
<evidence type="ECO:0000313" key="17">
    <source>
        <dbReference type="Proteomes" id="UP000659047"/>
    </source>
</evidence>
<dbReference type="GO" id="GO:0006096">
    <property type="term" value="P:glycolytic process"/>
    <property type="evidence" value="ECO:0007669"/>
    <property type="project" value="UniProtKB-UniRule"/>
</dbReference>
<comment type="cofactor">
    <cofactor evidence="10">
        <name>Mn(2+)</name>
        <dbReference type="ChEBI" id="CHEBI:29035"/>
    </cofactor>
    <text evidence="10">Binds 2 manganese ions per subunit.</text>
</comment>
<feature type="binding site" evidence="10 13">
    <location>
        <position position="404"/>
    </location>
    <ligand>
        <name>Mn(2+)</name>
        <dbReference type="ChEBI" id="CHEBI:29035"/>
        <label>1</label>
    </ligand>
</feature>
<dbReference type="RefSeq" id="WP_238712363.1">
    <property type="nucleotide sequence ID" value="NZ_JAEPBH010000005.1"/>
</dbReference>
<dbReference type="GO" id="GO:0005829">
    <property type="term" value="C:cytosol"/>
    <property type="evidence" value="ECO:0007669"/>
    <property type="project" value="TreeGrafter"/>
</dbReference>
<dbReference type="EC" id="5.4.2.12" evidence="4 10"/>
<evidence type="ECO:0000256" key="11">
    <source>
        <dbReference type="PIRSR" id="PIRSR001492-1"/>
    </source>
</evidence>
<dbReference type="PANTHER" id="PTHR31637">
    <property type="entry name" value="2,3-BISPHOSPHOGLYCERATE-INDEPENDENT PHOSPHOGLYCERATE MUTASE"/>
    <property type="match status" value="1"/>
</dbReference>
<evidence type="ECO:0000256" key="9">
    <source>
        <dbReference type="ARBA" id="ARBA00071648"/>
    </source>
</evidence>
<evidence type="ECO:0000256" key="1">
    <source>
        <dbReference type="ARBA" id="ARBA00000370"/>
    </source>
</evidence>
<gene>
    <name evidence="16" type="primary">gpmM</name>
    <name evidence="10" type="synonym">gpmI</name>
    <name evidence="16" type="synonym">pgmI</name>
    <name evidence="16" type="ORF">JJB97_03220</name>
</gene>
<dbReference type="GO" id="GO:0004619">
    <property type="term" value="F:phosphoglycerate mutase activity"/>
    <property type="evidence" value="ECO:0007669"/>
    <property type="project" value="UniProtKB-UniRule"/>
</dbReference>
<protein>
    <recommendedName>
        <fullName evidence="9 10">2,3-bisphosphoglycerate-independent phosphoglycerate mutase</fullName>
        <shortName evidence="10">BPG-independent PGAM</shortName>
        <shortName evidence="10">Phosphoglyceromutase</shortName>
        <shortName evidence="10">iPGM</shortName>
        <ecNumber evidence="4 10">5.4.2.12</ecNumber>
    </recommendedName>
</protein>
<dbReference type="NCBIfam" id="NF003897">
    <property type="entry name" value="PRK05434.1-5"/>
    <property type="match status" value="1"/>
</dbReference>
<feature type="binding site" evidence="10 12">
    <location>
        <position position="193"/>
    </location>
    <ligand>
        <name>substrate</name>
    </ligand>
</feature>
<dbReference type="Gene3D" id="3.40.720.10">
    <property type="entry name" value="Alkaline Phosphatase, subunit A"/>
    <property type="match status" value="1"/>
</dbReference>
<evidence type="ECO:0000313" key="16">
    <source>
        <dbReference type="EMBL" id="MBK4714364.1"/>
    </source>
</evidence>
<feature type="binding site" evidence="10 13">
    <location>
        <position position="14"/>
    </location>
    <ligand>
        <name>Mn(2+)</name>
        <dbReference type="ChEBI" id="CHEBI:29035"/>
        <label>2</label>
    </ligand>
</feature>
<dbReference type="FunFam" id="3.40.1450.10:FF:000001">
    <property type="entry name" value="2,3-bisphosphoglycerate-independent phosphoglycerate mutase"/>
    <property type="match status" value="1"/>
</dbReference>
<dbReference type="InterPro" id="IPR005995">
    <property type="entry name" value="Pgm_bpd_ind"/>
</dbReference>
<feature type="binding site" evidence="10 12">
    <location>
        <position position="125"/>
    </location>
    <ligand>
        <name>substrate</name>
    </ligand>
</feature>
<keyword evidence="5 10" id="KW-0479">Metal-binding</keyword>
<dbReference type="InterPro" id="IPR017850">
    <property type="entry name" value="Alkaline_phosphatase_core_sf"/>
</dbReference>
<evidence type="ECO:0000256" key="3">
    <source>
        <dbReference type="ARBA" id="ARBA00008819"/>
    </source>
</evidence>
<feature type="binding site" evidence="10 13">
    <location>
        <position position="446"/>
    </location>
    <ligand>
        <name>Mn(2+)</name>
        <dbReference type="ChEBI" id="CHEBI:29035"/>
        <label>2</label>
    </ligand>
</feature>
<evidence type="ECO:0000256" key="10">
    <source>
        <dbReference type="HAMAP-Rule" id="MF_01038"/>
    </source>
</evidence>
<comment type="subunit">
    <text evidence="10">Monomer.</text>
</comment>
<dbReference type="NCBIfam" id="TIGR01307">
    <property type="entry name" value="pgm_bpd_ind"/>
    <property type="match status" value="1"/>
</dbReference>
<dbReference type="HAMAP" id="MF_01038">
    <property type="entry name" value="GpmI"/>
    <property type="match status" value="1"/>
</dbReference>
<dbReference type="UniPathway" id="UPA00109">
    <property type="reaction ID" value="UER00186"/>
</dbReference>
<keyword evidence="8 10" id="KW-0413">Isomerase</keyword>
<feature type="domain" description="Metalloenzyme" evidence="14">
    <location>
        <begin position="6"/>
        <end position="501"/>
    </location>
</feature>
<comment type="function">
    <text evidence="10">Catalyzes the interconversion of 2-phosphoglycerate and 3-phosphoglycerate.</text>
</comment>
<dbReference type="Pfam" id="PF06415">
    <property type="entry name" value="iPGM_N"/>
    <property type="match status" value="1"/>
</dbReference>
<feature type="binding site" evidence="10 13">
    <location>
        <position position="408"/>
    </location>
    <ligand>
        <name>Mn(2+)</name>
        <dbReference type="ChEBI" id="CHEBI:29035"/>
        <label>1</label>
    </ligand>
</feature>
<evidence type="ECO:0000259" key="14">
    <source>
        <dbReference type="Pfam" id="PF01676"/>
    </source>
</evidence>
<dbReference type="FunFam" id="3.40.720.10:FF:000001">
    <property type="entry name" value="2,3-bisphosphoglycerate-independent phosphoglycerate mutase"/>
    <property type="match status" value="1"/>
</dbReference>
<comment type="pathway">
    <text evidence="2 10">Carbohydrate degradation; glycolysis; pyruvate from D-glyceraldehyde 3-phosphate: step 3/5.</text>
</comment>
<dbReference type="InterPro" id="IPR011258">
    <property type="entry name" value="BPG-indep_PGM_N"/>
</dbReference>
<evidence type="ECO:0000256" key="13">
    <source>
        <dbReference type="PIRSR" id="PIRSR001492-3"/>
    </source>
</evidence>
<feature type="binding site" evidence="10 12">
    <location>
        <position position="187"/>
    </location>
    <ligand>
        <name>substrate</name>
    </ligand>
</feature>
<feature type="binding site" evidence="10 12">
    <location>
        <begin position="263"/>
        <end position="266"/>
    </location>
    <ligand>
        <name>substrate</name>
    </ligand>
</feature>
<feature type="binding site" evidence="10 12">
    <location>
        <position position="337"/>
    </location>
    <ligand>
        <name>substrate</name>
    </ligand>
</feature>
<feature type="binding site" evidence="10 13">
    <location>
        <position position="464"/>
    </location>
    <ligand>
        <name>Mn(2+)</name>
        <dbReference type="ChEBI" id="CHEBI:29035"/>
        <label>1</label>
    </ligand>
</feature>
<dbReference type="AlphaFoldDB" id="A0A8K0XYB0"/>
<evidence type="ECO:0000256" key="2">
    <source>
        <dbReference type="ARBA" id="ARBA00004798"/>
    </source>
</evidence>
<comment type="catalytic activity">
    <reaction evidence="1 10">
        <text>(2R)-2-phosphoglycerate = (2R)-3-phosphoglycerate</text>
        <dbReference type="Rhea" id="RHEA:15901"/>
        <dbReference type="ChEBI" id="CHEBI:58272"/>
        <dbReference type="ChEBI" id="CHEBI:58289"/>
        <dbReference type="EC" id="5.4.2.12"/>
    </reaction>
</comment>
<feature type="domain" description="BPG-independent PGAM N-terminal" evidence="15">
    <location>
        <begin position="86"/>
        <end position="300"/>
    </location>
</feature>
<evidence type="ECO:0000256" key="12">
    <source>
        <dbReference type="PIRSR" id="PIRSR001492-2"/>
    </source>
</evidence>
<dbReference type="SUPFAM" id="SSF64158">
    <property type="entry name" value="2,3-Bisphosphoglycerate-independent phosphoglycerate mutase, substrate-binding domain"/>
    <property type="match status" value="1"/>
</dbReference>
<dbReference type="Proteomes" id="UP000659047">
    <property type="component" value="Unassembled WGS sequence"/>
</dbReference>
<dbReference type="EMBL" id="JAEPBH010000005">
    <property type="protein sequence ID" value="MBK4714364.1"/>
    <property type="molecule type" value="Genomic_DNA"/>
</dbReference>
<dbReference type="SUPFAM" id="SSF53649">
    <property type="entry name" value="Alkaline phosphatase-like"/>
    <property type="match status" value="1"/>
</dbReference>
<dbReference type="InterPro" id="IPR006124">
    <property type="entry name" value="Metalloenzyme"/>
</dbReference>
<evidence type="ECO:0000256" key="8">
    <source>
        <dbReference type="ARBA" id="ARBA00023235"/>
    </source>
</evidence>
<dbReference type="GO" id="GO:0006007">
    <property type="term" value="P:glucose catabolic process"/>
    <property type="evidence" value="ECO:0007669"/>
    <property type="project" value="InterPro"/>
</dbReference>
<reference evidence="16" key="1">
    <citation type="submission" date="2021-01" db="EMBL/GenBank/DDBJ databases">
        <title>Intestinitalea alba gen. nov., sp. nov., a novel genus of the family Enterobacteriaceae, isolated from the gut of the plastic-eating mealworm Tenebrio molitor L.</title>
        <authorList>
            <person name="Yang Y."/>
        </authorList>
    </citation>
    <scope>NUCLEOTIDE SEQUENCE</scope>
    <source>
        <strain evidence="16">BIT-L3</strain>
    </source>
</reference>
<proteinExistence type="inferred from homology"/>
<accession>A0A8K0XYB0</accession>
<keyword evidence="17" id="KW-1185">Reference proteome</keyword>
<evidence type="ECO:0000256" key="7">
    <source>
        <dbReference type="ARBA" id="ARBA00023211"/>
    </source>
</evidence>
<dbReference type="Gene3D" id="3.40.1450.10">
    <property type="entry name" value="BPG-independent phosphoglycerate mutase, domain B"/>
    <property type="match status" value="1"/>
</dbReference>
<dbReference type="PIRSF" id="PIRSF001492">
    <property type="entry name" value="IPGAM"/>
    <property type="match status" value="1"/>
</dbReference>
<sequence>MSVSKKPMVLVILDGYGYREDQQDNAISNARTPVMDTLWRQRPHTLIDASGLEVGLPDRQMGNSEVGHVNLGAGRIVYQDLTRLDVEIKEGAFFENAVLTRAVDNAVAAGKAVHIMGLLSAGGVHSHEDHILAMVDLAAKRGAEKIYLHAFLDGRDTPPRSAEATLKRFEDKFASLGKGRVASIIGRYFAMDRDNRWDRVELAYDLMTLAQGEFQADSAVAGLKAAYARDENDEFVKPTTIRAAGEESAVMEDGDALIFMNFRADRARQITRAFVNAEFDGFNRKKVVKFCDFVMLTEYAADIKTACAYPPSALLNTFGEWMAKQGKTQLRISETEKYAHVTFFFNGGVEAPFNGEERILINSPKVATYDLQPEMSSEELTGKLVAAIESGKYDAIICNYPNGDMVGHTGVFDAAVKAVEALDRCIDQVTRAVQGVGGQLLITADHGNAEQMRDPSTGQAHTAHTNLPVPLIYVGDKTVKAVDGGKLSDIAPTMLSLMNLEIPKEMTGKPLFIVE</sequence>
<dbReference type="InterPro" id="IPR036646">
    <property type="entry name" value="PGAM_B_sf"/>
</dbReference>
<dbReference type="CDD" id="cd16010">
    <property type="entry name" value="iPGM"/>
    <property type="match status" value="1"/>
</dbReference>
<comment type="similarity">
    <text evidence="3 10">Belongs to the BPG-independent phosphoglycerate mutase family.</text>
</comment>
<name>A0A8K0XYB0_9ENTR</name>
<keyword evidence="7 10" id="KW-0464">Manganese</keyword>
<organism evidence="16 17">
    <name type="scientific">Tenebrionibacter intestinalis</name>
    <dbReference type="NCBI Taxonomy" id="2799638"/>
    <lineage>
        <taxon>Bacteria</taxon>
        <taxon>Pseudomonadati</taxon>
        <taxon>Pseudomonadota</taxon>
        <taxon>Gammaproteobacteria</taxon>
        <taxon>Enterobacterales</taxon>
        <taxon>Enterobacteriaceae</taxon>
        <taxon>Tenebrionibacter/Tenebrionicola group</taxon>
        <taxon>Tenebrionibacter</taxon>
    </lineage>
</organism>
<comment type="caution">
    <text evidence="16">The sequence shown here is derived from an EMBL/GenBank/DDBJ whole genome shotgun (WGS) entry which is preliminary data.</text>
</comment>
<evidence type="ECO:0000256" key="5">
    <source>
        <dbReference type="ARBA" id="ARBA00022723"/>
    </source>
</evidence>
<feature type="binding site" evidence="10 13">
    <location>
        <position position="445"/>
    </location>
    <ligand>
        <name>Mn(2+)</name>
        <dbReference type="ChEBI" id="CHEBI:29035"/>
        <label>2</label>
    </ligand>
</feature>
<evidence type="ECO:0000256" key="4">
    <source>
        <dbReference type="ARBA" id="ARBA00012026"/>
    </source>
</evidence>
<feature type="active site" description="Phosphoserine intermediate" evidence="10 11">
    <location>
        <position position="64"/>
    </location>
</feature>